<dbReference type="AlphaFoldDB" id="A0AAW1YKU1"/>
<dbReference type="PANTHER" id="PTHR31672:SF13">
    <property type="entry name" value="F-BOX PROTEIN CPR30-LIKE"/>
    <property type="match status" value="1"/>
</dbReference>
<evidence type="ECO:0000259" key="2">
    <source>
        <dbReference type="PROSITE" id="PS50181"/>
    </source>
</evidence>
<gene>
    <name evidence="3" type="ORF">M0R45_004813</name>
</gene>
<name>A0AAW1YKU1_RUBAR</name>
<dbReference type="CDD" id="cd22157">
    <property type="entry name" value="F-box_AtFBW1-like"/>
    <property type="match status" value="1"/>
</dbReference>
<accession>A0AAW1YKU1</accession>
<dbReference type="Pfam" id="PF07734">
    <property type="entry name" value="FBA_1"/>
    <property type="match status" value="1"/>
</dbReference>
<dbReference type="InterPro" id="IPR011043">
    <property type="entry name" value="Gal_Oxase/kelch_b-propeller"/>
</dbReference>
<dbReference type="Gene3D" id="1.20.1280.50">
    <property type="match status" value="1"/>
</dbReference>
<dbReference type="EMBL" id="JBEDUW010000001">
    <property type="protein sequence ID" value="KAK9949280.1"/>
    <property type="molecule type" value="Genomic_DNA"/>
</dbReference>
<proteinExistence type="predicted"/>
<dbReference type="PANTHER" id="PTHR31672">
    <property type="entry name" value="BNACNNG10540D PROTEIN"/>
    <property type="match status" value="1"/>
</dbReference>
<feature type="region of interest" description="Disordered" evidence="1">
    <location>
        <begin position="71"/>
        <end position="91"/>
    </location>
</feature>
<protein>
    <recommendedName>
        <fullName evidence="2">F-box domain-containing protein</fullName>
    </recommendedName>
</protein>
<reference evidence="3 4" key="1">
    <citation type="journal article" date="2023" name="G3 (Bethesda)">
        <title>A chromosome-length genome assembly and annotation of blackberry (Rubus argutus, cv. 'Hillquist').</title>
        <authorList>
            <person name="Bruna T."/>
            <person name="Aryal R."/>
            <person name="Dudchenko O."/>
            <person name="Sargent D.J."/>
            <person name="Mead D."/>
            <person name="Buti M."/>
            <person name="Cavallini A."/>
            <person name="Hytonen T."/>
            <person name="Andres J."/>
            <person name="Pham M."/>
            <person name="Weisz D."/>
            <person name="Mascagni F."/>
            <person name="Usai G."/>
            <person name="Natali L."/>
            <person name="Bassil N."/>
            <person name="Fernandez G.E."/>
            <person name="Lomsadze A."/>
            <person name="Armour M."/>
            <person name="Olukolu B."/>
            <person name="Poorten T."/>
            <person name="Britton C."/>
            <person name="Davik J."/>
            <person name="Ashrafi H."/>
            <person name="Aiden E.L."/>
            <person name="Borodovsky M."/>
            <person name="Worthington M."/>
        </authorList>
    </citation>
    <scope>NUCLEOTIDE SEQUENCE [LARGE SCALE GENOMIC DNA]</scope>
    <source>
        <strain evidence="3">PI 553951</strain>
    </source>
</reference>
<dbReference type="SUPFAM" id="SSF50965">
    <property type="entry name" value="Galactose oxidase, central domain"/>
    <property type="match status" value="1"/>
</dbReference>
<dbReference type="InterPro" id="IPR050796">
    <property type="entry name" value="SCF_F-box_component"/>
</dbReference>
<dbReference type="InterPro" id="IPR001810">
    <property type="entry name" value="F-box_dom"/>
</dbReference>
<dbReference type="InterPro" id="IPR006527">
    <property type="entry name" value="F-box-assoc_dom_typ1"/>
</dbReference>
<evidence type="ECO:0000313" key="3">
    <source>
        <dbReference type="EMBL" id="KAK9949280.1"/>
    </source>
</evidence>
<comment type="caution">
    <text evidence="3">The sequence shown here is derived from an EMBL/GenBank/DDBJ whole genome shotgun (WGS) entry which is preliminary data.</text>
</comment>
<keyword evidence="4" id="KW-1185">Reference proteome</keyword>
<dbReference type="SMART" id="SM00256">
    <property type="entry name" value="FBOX"/>
    <property type="match status" value="1"/>
</dbReference>
<dbReference type="PROSITE" id="PS50181">
    <property type="entry name" value="FBOX"/>
    <property type="match status" value="1"/>
</dbReference>
<dbReference type="InterPro" id="IPR017451">
    <property type="entry name" value="F-box-assoc_interact_dom"/>
</dbReference>
<feature type="domain" description="F-box" evidence="2">
    <location>
        <begin position="1"/>
        <end position="45"/>
    </location>
</feature>
<dbReference type="NCBIfam" id="TIGR01640">
    <property type="entry name" value="F_box_assoc_1"/>
    <property type="match status" value="1"/>
</dbReference>
<dbReference type="SUPFAM" id="SSF81383">
    <property type="entry name" value="F-box domain"/>
    <property type="match status" value="1"/>
</dbReference>
<evidence type="ECO:0000256" key="1">
    <source>
        <dbReference type="SAM" id="MobiDB-lite"/>
    </source>
</evidence>
<dbReference type="Proteomes" id="UP001457282">
    <property type="component" value="Unassembled WGS sequence"/>
</dbReference>
<evidence type="ECO:0000313" key="4">
    <source>
        <dbReference type="Proteomes" id="UP001457282"/>
    </source>
</evidence>
<sequence length="375" mass="42486">MAGEHLPEDIIVKILSNLPVKSLIQFRCVSKRWRSIVSDPQFARLQFKVASEQHTFSRRILLSSGTTSQFESLDLETPSPQANSSRSIRRPHLPFRPGSRVSLLCSCNGLVCVALDSTESFYIWNPSIGFTHRLPDPFDSSKERLSHYGFGYVSATDDYKLVLGADAVDGLPGEVEVLEIFSLRARSWRRIEADPEDCIPECQGVLLNEALHWINMMGHWYALVDLDEDELEVAEPFIIAFDLAREEFRKMPVPIIAKHNYGWTDVGVSCDGCLYVICSTQLESLEFWVMREYGEGDSWTKLFNLNTCEPPEQIMYLTPASAIVMLSTSLGLELVRIDHSEEKLGETSTVAARHMVPEHDMEMIGYEESLVWLSD</sequence>
<dbReference type="InterPro" id="IPR036047">
    <property type="entry name" value="F-box-like_dom_sf"/>
</dbReference>
<organism evidence="3 4">
    <name type="scientific">Rubus argutus</name>
    <name type="common">Southern blackberry</name>
    <dbReference type="NCBI Taxonomy" id="59490"/>
    <lineage>
        <taxon>Eukaryota</taxon>
        <taxon>Viridiplantae</taxon>
        <taxon>Streptophyta</taxon>
        <taxon>Embryophyta</taxon>
        <taxon>Tracheophyta</taxon>
        <taxon>Spermatophyta</taxon>
        <taxon>Magnoliopsida</taxon>
        <taxon>eudicotyledons</taxon>
        <taxon>Gunneridae</taxon>
        <taxon>Pentapetalae</taxon>
        <taxon>rosids</taxon>
        <taxon>fabids</taxon>
        <taxon>Rosales</taxon>
        <taxon>Rosaceae</taxon>
        <taxon>Rosoideae</taxon>
        <taxon>Rosoideae incertae sedis</taxon>
        <taxon>Rubus</taxon>
    </lineage>
</organism>
<dbReference type="Pfam" id="PF00646">
    <property type="entry name" value="F-box"/>
    <property type="match status" value="1"/>
</dbReference>